<dbReference type="InterPro" id="IPR007253">
    <property type="entry name" value="Cell_wall-bd_2"/>
</dbReference>
<dbReference type="InterPro" id="IPR049804">
    <property type="entry name" value="Choice_anch_L"/>
</dbReference>
<dbReference type="RefSeq" id="WP_252592721.1">
    <property type="nucleotide sequence ID" value="NZ_CP099489.1"/>
</dbReference>
<feature type="chain" id="PRO_5046093389" evidence="3">
    <location>
        <begin position="33"/>
        <end position="705"/>
    </location>
</feature>
<evidence type="ECO:0000256" key="1">
    <source>
        <dbReference type="ARBA" id="ARBA00010116"/>
    </source>
</evidence>
<dbReference type="SUPFAM" id="SSF49373">
    <property type="entry name" value="Invasin/intimin cell-adhesion fragments"/>
    <property type="match status" value="1"/>
</dbReference>
<proteinExistence type="inferred from homology"/>
<dbReference type="InterPro" id="IPR051922">
    <property type="entry name" value="Bact_Sporulation_Assoc"/>
</dbReference>
<feature type="signal peptide" evidence="3">
    <location>
        <begin position="1"/>
        <end position="32"/>
    </location>
</feature>
<protein>
    <submittedName>
        <fullName evidence="5">Cell wall-binding repeat-containing protein</fullName>
    </submittedName>
</protein>
<dbReference type="InterPro" id="IPR003344">
    <property type="entry name" value="Big_1_dom"/>
</dbReference>
<feature type="compositionally biased region" description="Polar residues" evidence="2">
    <location>
        <begin position="46"/>
        <end position="57"/>
    </location>
</feature>
<feature type="region of interest" description="Disordered" evidence="2">
    <location>
        <begin position="32"/>
        <end position="58"/>
    </location>
</feature>
<feature type="domain" description="Big-1" evidence="4">
    <location>
        <begin position="304"/>
        <end position="396"/>
    </location>
</feature>
<organism evidence="5 6">
    <name type="scientific">Ornithinimicrobium faecis</name>
    <dbReference type="NCBI Taxonomy" id="2934158"/>
    <lineage>
        <taxon>Bacteria</taxon>
        <taxon>Bacillati</taxon>
        <taxon>Actinomycetota</taxon>
        <taxon>Actinomycetes</taxon>
        <taxon>Micrococcales</taxon>
        <taxon>Ornithinimicrobiaceae</taxon>
        <taxon>Ornithinimicrobium</taxon>
    </lineage>
</organism>
<feature type="compositionally biased region" description="Basic and acidic residues" evidence="2">
    <location>
        <begin position="34"/>
        <end position="44"/>
    </location>
</feature>
<evidence type="ECO:0000313" key="5">
    <source>
        <dbReference type="EMBL" id="USQ79616.1"/>
    </source>
</evidence>
<dbReference type="PROSITE" id="PS51127">
    <property type="entry name" value="BIG1"/>
    <property type="match status" value="1"/>
</dbReference>
<dbReference type="InterPro" id="IPR008964">
    <property type="entry name" value="Invasin/intimin_cell_adhesion"/>
</dbReference>
<dbReference type="EMBL" id="CP099489">
    <property type="protein sequence ID" value="USQ79616.1"/>
    <property type="molecule type" value="Genomic_DNA"/>
</dbReference>
<keyword evidence="3" id="KW-0732">Signal</keyword>
<dbReference type="Proteomes" id="UP001056455">
    <property type="component" value="Chromosome"/>
</dbReference>
<sequence length="705" mass="71012">MMHNRPRLRAGLALGSAAPLLLLTLATPGAQAAEDSRQAHHAEQKAASTPGPSAIGTSSASDLAAALASASANVQGANFASQPDPVSAGVGDSALTGFPTNGDTFAILSTGEVTAVDQPGTFASTGLGGAPVRGNTDRDVTILTVDLAVPAEANCLTFDFRFLSEEFPRYVNTAYNDAFIAELDNSTWTTAGSTITAPDNFAFDADGQVVSINSTGLGGMTPEVGAGTAFDGGIDGGNNTDGAATTLLSASTAVTPGEHTVYFSLFDQGDTALDSAVFLDNLVVGYTPDPETDCAPGAVIVTHDLDLSPDSGAGEVGTDHTVTALLTDDVGDPVGDTTIEFAVTGAHSTTGTATTDAAGNATFAYSGTTAGSDTISGCARPEAGEPCTATDTVSFTWGVDGQVVERIHGPDRYGTAAAISATWAPGPEVAYVASGVNYPDAMPAGALGGLNDAPVLLTRPDGLPAVTQGELERLQPERIVVLGGNQAVSDDVVTHLADYAQADTDDEVSRIAGSDRYDTAAEAALTYPSGVLVAYVATGGDFPDALAAASRAGALDSPVLLTRTDHLPAATAAALEHLDAVEIVVLGGTEAVDDTVLAALEDHTDGAVSRVAGSDRYGTAAAISQDYAPGVNAVFVATGEVYADSMTGAPISVAIGGPIVLTQPDNLPATTITELERLDPERIIVLGGTVAVSTEVESALAAYFG</sequence>
<evidence type="ECO:0000256" key="2">
    <source>
        <dbReference type="SAM" id="MobiDB-lite"/>
    </source>
</evidence>
<gene>
    <name evidence="5" type="ORF">NF556_18810</name>
</gene>
<comment type="similarity">
    <text evidence="1">Belongs to the intimin/invasin family.</text>
</comment>
<evidence type="ECO:0000256" key="3">
    <source>
        <dbReference type="SAM" id="SignalP"/>
    </source>
</evidence>
<dbReference type="Pfam" id="PF04122">
    <property type="entry name" value="CW_binding_2"/>
    <property type="match status" value="3"/>
</dbReference>
<dbReference type="PANTHER" id="PTHR30032:SF1">
    <property type="entry name" value="N-ACETYLMURAMOYL-L-ALANINE AMIDASE LYTC"/>
    <property type="match status" value="1"/>
</dbReference>
<evidence type="ECO:0000313" key="6">
    <source>
        <dbReference type="Proteomes" id="UP001056455"/>
    </source>
</evidence>
<dbReference type="PANTHER" id="PTHR30032">
    <property type="entry name" value="N-ACETYLMURAMOYL-L-ALANINE AMIDASE-RELATED"/>
    <property type="match status" value="1"/>
</dbReference>
<keyword evidence="6" id="KW-1185">Reference proteome</keyword>
<evidence type="ECO:0000259" key="4">
    <source>
        <dbReference type="PROSITE" id="PS51127"/>
    </source>
</evidence>
<name>A0ABY4YS69_9MICO</name>
<dbReference type="Gene3D" id="3.40.50.12090">
    <property type="match status" value="2"/>
</dbReference>
<accession>A0ABY4YS69</accession>
<dbReference type="Gene3D" id="2.60.40.10">
    <property type="entry name" value="Immunoglobulins"/>
    <property type="match status" value="1"/>
</dbReference>
<dbReference type="InterPro" id="IPR013783">
    <property type="entry name" value="Ig-like_fold"/>
</dbReference>
<reference evidence="5" key="1">
    <citation type="submission" date="2022-06" db="EMBL/GenBank/DDBJ databases">
        <title>Ornithinimicrobium HY1793.</title>
        <authorList>
            <person name="Huang Y."/>
        </authorList>
    </citation>
    <scope>NUCLEOTIDE SEQUENCE</scope>
    <source>
        <strain evidence="5">HY1793</strain>
    </source>
</reference>
<dbReference type="NCBIfam" id="NF038133">
    <property type="entry name" value="choice_anch_L"/>
    <property type="match status" value="1"/>
</dbReference>